<evidence type="ECO:0000313" key="2">
    <source>
        <dbReference type="EMBL" id="TDB59538.1"/>
    </source>
</evidence>
<feature type="chain" id="PRO_5020877091" description="DUF1080 domain-containing protein" evidence="1">
    <location>
        <begin position="22"/>
        <end position="229"/>
    </location>
</feature>
<evidence type="ECO:0000313" key="3">
    <source>
        <dbReference type="Proteomes" id="UP000295706"/>
    </source>
</evidence>
<proteinExistence type="predicted"/>
<dbReference type="EMBL" id="SMJU01000020">
    <property type="protein sequence ID" value="TDB59538.1"/>
    <property type="molecule type" value="Genomic_DNA"/>
</dbReference>
<accession>A0A4R4JXM8</accession>
<reference evidence="2 3" key="1">
    <citation type="submission" date="2019-02" db="EMBL/GenBank/DDBJ databases">
        <title>Arundinibacter roseus gen. nov., sp. nov., a new member of the family Cytophagaceae.</title>
        <authorList>
            <person name="Szuroczki S."/>
            <person name="Khayer B."/>
            <person name="Sproer C."/>
            <person name="Toumi M."/>
            <person name="Szabo A."/>
            <person name="Felfoldi T."/>
            <person name="Schumann P."/>
            <person name="Toth E."/>
        </authorList>
    </citation>
    <scope>NUCLEOTIDE SEQUENCE [LARGE SCALE GENOMIC DNA]</scope>
    <source>
        <strain evidence="2 3">DMA-k-7a</strain>
    </source>
</reference>
<evidence type="ECO:0008006" key="4">
    <source>
        <dbReference type="Google" id="ProtNLM"/>
    </source>
</evidence>
<keyword evidence="3" id="KW-1185">Reference proteome</keyword>
<protein>
    <recommendedName>
        <fullName evidence="4">DUF1080 domain-containing protein</fullName>
    </recommendedName>
</protein>
<sequence length="229" mass="25907">MTKILCILTFSLLCISIQTQAQRILPSKDRLSPIQVSMSIERILGKEAIRVVKDSAVQKFDEPTFVRLNGVDFTNGTIEVKVLSRLLKNAPEMARGFIGIAFRINQANSSFENIYIRPTNGRAPDQVRRNHSIQYFSYPDYKFDRLRKESPERYESYADMALNEWITMRIVVNGSEAKLFLNDAKQPALLVKDLKHGPGTSTSEPSTGIGLWVDVGTEGYFADLKITKQ</sequence>
<dbReference type="OrthoDB" id="118532at2"/>
<organism evidence="2 3">
    <name type="scientific">Arundinibacter roseus</name>
    <dbReference type="NCBI Taxonomy" id="2070510"/>
    <lineage>
        <taxon>Bacteria</taxon>
        <taxon>Pseudomonadati</taxon>
        <taxon>Bacteroidota</taxon>
        <taxon>Cytophagia</taxon>
        <taxon>Cytophagales</taxon>
        <taxon>Spirosomataceae</taxon>
        <taxon>Arundinibacter</taxon>
    </lineage>
</organism>
<dbReference type="RefSeq" id="WP_132121935.1">
    <property type="nucleotide sequence ID" value="NZ_SMJU01000020.1"/>
</dbReference>
<evidence type="ECO:0000256" key="1">
    <source>
        <dbReference type="SAM" id="SignalP"/>
    </source>
</evidence>
<dbReference type="AlphaFoldDB" id="A0A4R4JXM8"/>
<keyword evidence="1" id="KW-0732">Signal</keyword>
<dbReference type="Gene3D" id="2.60.120.560">
    <property type="entry name" value="Exo-inulinase, domain 1"/>
    <property type="match status" value="1"/>
</dbReference>
<gene>
    <name evidence="2" type="ORF">EZE20_22300</name>
</gene>
<comment type="caution">
    <text evidence="2">The sequence shown here is derived from an EMBL/GenBank/DDBJ whole genome shotgun (WGS) entry which is preliminary data.</text>
</comment>
<feature type="signal peptide" evidence="1">
    <location>
        <begin position="1"/>
        <end position="21"/>
    </location>
</feature>
<name>A0A4R4JXM8_9BACT</name>
<dbReference type="Proteomes" id="UP000295706">
    <property type="component" value="Unassembled WGS sequence"/>
</dbReference>